<dbReference type="Pfam" id="PF03141">
    <property type="entry name" value="Methyltransf_29"/>
    <property type="match status" value="1"/>
</dbReference>
<keyword evidence="2 13" id="KW-0489">Methyltransferase</keyword>
<evidence type="ECO:0000259" key="12">
    <source>
        <dbReference type="Pfam" id="PF04825"/>
    </source>
</evidence>
<keyword evidence="7" id="KW-0472">Membrane</keyword>
<dbReference type="GO" id="GO:0005802">
    <property type="term" value="C:trans-Golgi network"/>
    <property type="evidence" value="ECO:0007669"/>
    <property type="project" value="TreeGrafter"/>
</dbReference>
<keyword evidence="6" id="KW-1133">Transmembrane helix</keyword>
<evidence type="ECO:0000313" key="13">
    <source>
        <dbReference type="EMBL" id="KAG6600915.1"/>
    </source>
</evidence>
<name>A0AAV6NPD9_9ROSI</name>
<organism evidence="13 14">
    <name type="scientific">Cucurbita argyrosperma subsp. sororia</name>
    <dbReference type="NCBI Taxonomy" id="37648"/>
    <lineage>
        <taxon>Eukaryota</taxon>
        <taxon>Viridiplantae</taxon>
        <taxon>Streptophyta</taxon>
        <taxon>Embryophyta</taxon>
        <taxon>Tracheophyta</taxon>
        <taxon>Spermatophyta</taxon>
        <taxon>Magnoliopsida</taxon>
        <taxon>eudicotyledons</taxon>
        <taxon>Gunneridae</taxon>
        <taxon>Pentapetalae</taxon>
        <taxon>rosids</taxon>
        <taxon>fabids</taxon>
        <taxon>Cucurbitales</taxon>
        <taxon>Cucurbitaceae</taxon>
        <taxon>Cucurbiteae</taxon>
        <taxon>Cucurbita</taxon>
    </lineage>
</organism>
<dbReference type="PANTHER" id="PTHR10108">
    <property type="entry name" value="SAM-DEPENDENT METHYLTRANSFERASE"/>
    <property type="match status" value="1"/>
</dbReference>
<proteinExistence type="inferred from homology"/>
<evidence type="ECO:0000256" key="9">
    <source>
        <dbReference type="ARBA" id="ARBA00060399"/>
    </source>
</evidence>
<evidence type="ECO:0000256" key="1">
    <source>
        <dbReference type="ARBA" id="ARBA00008361"/>
    </source>
</evidence>
<dbReference type="InterPro" id="IPR006910">
    <property type="entry name" value="Rad21_Rec8_N"/>
</dbReference>
<feature type="domain" description="Rad21/Rec8-like protein C-terminal eukaryotic" evidence="11">
    <location>
        <begin position="1260"/>
        <end position="1309"/>
    </location>
</feature>
<feature type="non-terminal residue" evidence="13">
    <location>
        <position position="1"/>
    </location>
</feature>
<keyword evidence="8" id="KW-0325">Glycoprotein</keyword>
<feature type="region of interest" description="Disordered" evidence="10">
    <location>
        <begin position="1140"/>
        <end position="1205"/>
    </location>
</feature>
<evidence type="ECO:0000256" key="4">
    <source>
        <dbReference type="ARBA" id="ARBA00022692"/>
    </source>
</evidence>
<evidence type="ECO:0000313" key="14">
    <source>
        <dbReference type="Proteomes" id="UP000685013"/>
    </source>
</evidence>
<sequence>MAISLQSFFQERRTPFLFTLSLLLICFLILFFTDSLSLNPLVRKYSSLRSHFGTPSSSSPPPPPSSSSSSRLDLKPSSADSVLSHDLDFSNSSAANFSWKLCGGSVAVDFIPCLDNSKAIKALKSRRHMEHRERHCPSPSPRCLIPLPIGYKVPVPWPKSRDMIWYDNVPHPKLVEYKKDQHWVVKLDEYLNFPGGGTQFKDGVDHYIYFIQKALPDIKWGENIRVILDVGCGVASFGGYLLQKNVLTMSFAPKDEHEAQIQFALERGIPATLSVIGTQRLTFPDNAYDLIHCARCRVHWDADGGKPLLELNRILRPGGYFIWSATPVYRDEERDKNVWKAMVLLTKSMCWKVVQKTMDSSGVGLVIYQKPTLTSCYEERSKNDPPICHEKNKRNSSWYVPLTRCISQLPVDSKGNYYNWPSPWPERLTSKPPSLSVEPNSEEKFLEDTKHWSTVVSDVYRDNIGLNWSSIRNVLDMNAGYGGFAAALIDLPLWVMNVVPIDVPDTLSIVFDRGLIGLYHDWCESFNTYPRTYDLLHSSFLFTSLKRRCDVVAIVVEMDRILRPGGYVLIQDSMEVIKELGPIFYSLHLSVAVYDDQFLVGKKGFWRPTAPHTKTNMRDIIVSEVHILELEYVTTYPGVSWNDEAITQKSASRIDDQTNCILCVLMFLSFRVSNLLRMAATMHAKINRRKLDKLNIIKICEEILNPSVPMALRLSGILMGGVVIVYERKVKILYEDVTRLLVEINEAWKVKAAPEPTVIPKGKSVAKKEAVTRPKKDPKDVGDHEAQSINFSYNTSPMKLQQTAFFTMIDAYRITLDTGFEGNWFILVFLRLQRLDSVDEPYIHEKTVEDDASHNFHQTDAENITLLERFDMYQSNTNAFNRFERFDIEDDEDTQPNFASVDQTKIPDTFGPSPPQGKYQEGPPDAEVGDQHLERDVIQQAYVSKEHRQEEQVAIKRKTKRTAAFLMDYEKTIIPGHIYQSWLKDVSDLISRRGKKRKRTGAMSSMKIATLMDLPPVVLCGRLFTDGSREVYYPAPLLELWMKSIRDPPDSPSVRNSAPLPPEPSLSSLPERVNFPDHTDFAYENHYSGVGSQSFGASIEKLRTKPVNDDIHAEILLEELRPDFMNNVMGMAERNQVVTPGNSGIGVRSVSSSASEHGVFVSNPETNSVRSNKKRPYSSSRQSSGGLEPVAEENPWHHSDPNFKLARLSENDPDLLVETAPTQTQVTQPAIKHPPADKITNSIRMQMKAHFDTPGAPPAESLNNLAAGMNPKAAAMLFYQTCVLASSDYLKVNQQVPFGDIFISKGTKM</sequence>
<dbReference type="Proteomes" id="UP000685013">
    <property type="component" value="Chromosome 4"/>
</dbReference>
<gene>
    <name evidence="13" type="ORF">SDJN03_06148</name>
</gene>
<evidence type="ECO:0000256" key="5">
    <source>
        <dbReference type="ARBA" id="ARBA00022968"/>
    </source>
</evidence>
<feature type="region of interest" description="Disordered" evidence="10">
    <location>
        <begin position="893"/>
        <end position="928"/>
    </location>
</feature>
<feature type="region of interest" description="Disordered" evidence="10">
    <location>
        <begin position="1049"/>
        <end position="1071"/>
    </location>
</feature>
<reference evidence="13 14" key="1">
    <citation type="journal article" date="2021" name="Hortic Res">
        <title>The domestication of Cucurbita argyrosperma as revealed by the genome of its wild relative.</title>
        <authorList>
            <person name="Barrera-Redondo J."/>
            <person name="Sanchez-de la Vega G."/>
            <person name="Aguirre-Liguori J.A."/>
            <person name="Castellanos-Morales G."/>
            <person name="Gutierrez-Guerrero Y.T."/>
            <person name="Aguirre-Dugua X."/>
            <person name="Aguirre-Planter E."/>
            <person name="Tenaillon M.I."/>
            <person name="Lira-Saade R."/>
            <person name="Eguiarte L.E."/>
        </authorList>
    </citation>
    <scope>NUCLEOTIDE SEQUENCE [LARGE SCALE GENOMIC DNA]</scope>
    <source>
        <strain evidence="13">JBR-2021</strain>
    </source>
</reference>
<dbReference type="EMBL" id="JAGKQH010000004">
    <property type="protein sequence ID" value="KAG6600915.1"/>
    <property type="molecule type" value="Genomic_DNA"/>
</dbReference>
<evidence type="ECO:0000256" key="6">
    <source>
        <dbReference type="ARBA" id="ARBA00022989"/>
    </source>
</evidence>
<keyword evidence="14" id="KW-1185">Reference proteome</keyword>
<evidence type="ECO:0000259" key="11">
    <source>
        <dbReference type="Pfam" id="PF04824"/>
    </source>
</evidence>
<dbReference type="Pfam" id="PF04825">
    <property type="entry name" value="Rad21_Rec8_N"/>
    <property type="match status" value="1"/>
</dbReference>
<feature type="compositionally biased region" description="Basic and acidic residues" evidence="10">
    <location>
        <begin position="766"/>
        <end position="784"/>
    </location>
</feature>
<dbReference type="GO" id="GO:0032259">
    <property type="term" value="P:methylation"/>
    <property type="evidence" value="ECO:0007669"/>
    <property type="project" value="UniProtKB-KW"/>
</dbReference>
<feature type="region of interest" description="Disordered" evidence="10">
    <location>
        <begin position="764"/>
        <end position="784"/>
    </location>
</feature>
<dbReference type="InterPro" id="IPR004159">
    <property type="entry name" value="Put_SAM_MeTrfase"/>
</dbReference>
<dbReference type="CDD" id="cd02440">
    <property type="entry name" value="AdoMet_MTases"/>
    <property type="match status" value="1"/>
</dbReference>
<dbReference type="CDD" id="cd21793">
    <property type="entry name" value="Rad21_Rec8_M_AtSYN1-like"/>
    <property type="match status" value="1"/>
</dbReference>
<keyword evidence="3" id="KW-0808">Transferase</keyword>
<feature type="domain" description="Rad21/Rec8-like protein N-terminal" evidence="12">
    <location>
        <begin position="678"/>
        <end position="752"/>
    </location>
</feature>
<evidence type="ECO:0000256" key="3">
    <source>
        <dbReference type="ARBA" id="ARBA00022679"/>
    </source>
</evidence>
<keyword evidence="4" id="KW-0812">Transmembrane</keyword>
<keyword evidence="5" id="KW-0735">Signal-anchor</keyword>
<evidence type="ECO:0000256" key="7">
    <source>
        <dbReference type="ARBA" id="ARBA00023136"/>
    </source>
</evidence>
<dbReference type="InterPro" id="IPR006909">
    <property type="entry name" value="Rad21/Rec8_C_eu"/>
</dbReference>
<dbReference type="FunFam" id="3.40.50.150:FF:000084">
    <property type="entry name" value="probable methyltransferase PMT23"/>
    <property type="match status" value="1"/>
</dbReference>
<feature type="region of interest" description="Disordered" evidence="10">
    <location>
        <begin position="51"/>
        <end position="77"/>
    </location>
</feature>
<dbReference type="GO" id="GO:0008168">
    <property type="term" value="F:methyltransferase activity"/>
    <property type="evidence" value="ECO:0007669"/>
    <property type="project" value="UniProtKB-KW"/>
</dbReference>
<protein>
    <submittedName>
        <fullName evidence="13">Methyltransferase PMT23</fullName>
    </submittedName>
</protein>
<comment type="caution">
    <text evidence="13">The sequence shown here is derived from an EMBL/GenBank/DDBJ whole genome shotgun (WGS) entry which is preliminary data.</text>
</comment>
<comment type="subcellular location">
    <subcellularLocation>
        <location evidence="9">Endomembrane system</location>
        <topology evidence="9">Single-pass type II membrane protein</topology>
    </subcellularLocation>
</comment>
<accession>A0AAV6NPD9</accession>
<dbReference type="PANTHER" id="PTHR10108:SF887">
    <property type="entry name" value="METHYLTRANSFERASE PMT22-RELATED"/>
    <property type="match status" value="1"/>
</dbReference>
<evidence type="ECO:0000256" key="10">
    <source>
        <dbReference type="SAM" id="MobiDB-lite"/>
    </source>
</evidence>
<evidence type="ECO:0000256" key="2">
    <source>
        <dbReference type="ARBA" id="ARBA00022603"/>
    </source>
</evidence>
<evidence type="ECO:0000256" key="8">
    <source>
        <dbReference type="ARBA" id="ARBA00023180"/>
    </source>
</evidence>
<comment type="similarity">
    <text evidence="1">Belongs to the methyltransferase superfamily.</text>
</comment>
<dbReference type="GO" id="GO:0005768">
    <property type="term" value="C:endosome"/>
    <property type="evidence" value="ECO:0007669"/>
    <property type="project" value="TreeGrafter"/>
</dbReference>
<dbReference type="Pfam" id="PF04824">
    <property type="entry name" value="Rad21_Rec8"/>
    <property type="match status" value="1"/>
</dbReference>